<dbReference type="InterPro" id="IPR037118">
    <property type="entry name" value="Val-tRNA_synth_C_sf"/>
</dbReference>
<feature type="domain" description="ABC transporter" evidence="5">
    <location>
        <begin position="4"/>
        <end position="263"/>
    </location>
</feature>
<evidence type="ECO:0000313" key="7">
    <source>
        <dbReference type="Proteomes" id="UP000724672"/>
    </source>
</evidence>
<dbReference type="SMART" id="SM00382">
    <property type="entry name" value="AAA"/>
    <property type="match status" value="2"/>
</dbReference>
<dbReference type="PANTHER" id="PTHR42855:SF2">
    <property type="entry name" value="DRUG RESISTANCE ABC TRANSPORTER,ATP-BINDING PROTEIN"/>
    <property type="match status" value="1"/>
</dbReference>
<keyword evidence="1" id="KW-0677">Repeat</keyword>
<dbReference type="GO" id="GO:0005524">
    <property type="term" value="F:ATP binding"/>
    <property type="evidence" value="ECO:0007669"/>
    <property type="project" value="UniProtKB-KW"/>
</dbReference>
<dbReference type="FunFam" id="3.40.50.300:FF:000011">
    <property type="entry name" value="Putative ABC transporter ATP-binding component"/>
    <property type="match status" value="1"/>
</dbReference>
<gene>
    <name evidence="6" type="ORF">GOQ27_06430</name>
</gene>
<dbReference type="Pfam" id="PF16326">
    <property type="entry name" value="ABC_tran_CTD"/>
    <property type="match status" value="1"/>
</dbReference>
<dbReference type="AlphaFoldDB" id="A0A942UV66"/>
<evidence type="ECO:0000256" key="4">
    <source>
        <dbReference type="SAM" id="Coils"/>
    </source>
</evidence>
<evidence type="ECO:0000313" key="6">
    <source>
        <dbReference type="EMBL" id="MBS4538090.1"/>
    </source>
</evidence>
<comment type="caution">
    <text evidence="6">The sequence shown here is derived from an EMBL/GenBank/DDBJ whole genome shotgun (WGS) entry which is preliminary data.</text>
</comment>
<dbReference type="RefSeq" id="WP_203366013.1">
    <property type="nucleotide sequence ID" value="NZ_WSFT01000028.1"/>
</dbReference>
<feature type="coiled-coil region" evidence="4">
    <location>
        <begin position="252"/>
        <end position="286"/>
    </location>
</feature>
<dbReference type="InterPro" id="IPR003439">
    <property type="entry name" value="ABC_transporter-like_ATP-bd"/>
</dbReference>
<dbReference type="CDD" id="cd03221">
    <property type="entry name" value="ABCF_EF-3"/>
    <property type="match status" value="2"/>
</dbReference>
<evidence type="ECO:0000256" key="3">
    <source>
        <dbReference type="ARBA" id="ARBA00022840"/>
    </source>
</evidence>
<dbReference type="PROSITE" id="PS00211">
    <property type="entry name" value="ABC_TRANSPORTER_1"/>
    <property type="match status" value="2"/>
</dbReference>
<dbReference type="InterPro" id="IPR032524">
    <property type="entry name" value="ABC_tran_C"/>
</dbReference>
<dbReference type="InterPro" id="IPR051309">
    <property type="entry name" value="ABCF_ATPase"/>
</dbReference>
<feature type="coiled-coil region" evidence="4">
    <location>
        <begin position="552"/>
        <end position="633"/>
    </location>
</feature>
<dbReference type="GO" id="GO:0003677">
    <property type="term" value="F:DNA binding"/>
    <property type="evidence" value="ECO:0007669"/>
    <property type="project" value="InterPro"/>
</dbReference>
<dbReference type="InterPro" id="IPR003593">
    <property type="entry name" value="AAA+_ATPase"/>
</dbReference>
<dbReference type="Gene3D" id="1.10.287.380">
    <property type="entry name" value="Valyl-tRNA synthetase, C-terminal domain"/>
    <property type="match status" value="1"/>
</dbReference>
<keyword evidence="3 6" id="KW-0067">ATP-binding</keyword>
<protein>
    <submittedName>
        <fullName evidence="6">ABC-F family ATP-binding cassette domain-containing protein</fullName>
    </submittedName>
</protein>
<evidence type="ECO:0000259" key="5">
    <source>
        <dbReference type="PROSITE" id="PS50893"/>
    </source>
</evidence>
<keyword evidence="2" id="KW-0547">Nucleotide-binding</keyword>
<dbReference type="InterPro" id="IPR027417">
    <property type="entry name" value="P-loop_NTPase"/>
</dbReference>
<sequence length="636" mass="73651">MIILSCNNITKSYIAEKTLNNVSFAINDGEKVGLVGLNGAGKTTLFKILTDEISRDSGDIYLAKKTKIGYLKQNTTFNSEKTVYDETLTVFENIIQMEKDLRDLEKDISIEGKKQNSEKLDNLMNRYSRLMEKFTENNGYGYESEVRGVLKGLGFSEEEFNQPINNLSGGQKTRVTLAKLLLEKPNLLLLDEPTNHLDIDAINWLERYIREYKGAAIIISHDRYFLDSTVSKILQLENNQLKSYNGNYSVYIQKRKKELELLTKNYEQQQKEVKRQEEMINNLSLGGKRAIRQAKSREKMLDKMKKLDKPTTVNGKAKIRFEPKVKSGNDVLKVEELSKSFDDKEVFKNVSFNIYRGEKVGLIGPNGIGKSTIFKILLNNLNYDEGIVNIGHKVNTAYYDQEQTNLDNDKTIVDEIWDDNPTLDHFQIRSILARFLFTGDDIFKEISTLSGGEKSRVSLIKLMLSEANFLLMDEPTNHLDIDSKEALEDSLIDYNGTLFVISHDRYFLNKVTDKILELSRDGIEEYLGNYNYYIEKKNSLVEEEEIVSTETKTEIKNRRKKEREKIREDQRKKKRLTNIEKEIASLEKELTTLEDLMCKEEVYSDPDKSLEIHQRTTNVKNSLEELYEEWENLLVD</sequence>
<dbReference type="PANTHER" id="PTHR42855">
    <property type="entry name" value="ABC TRANSPORTER ATP-BINDING SUBUNIT"/>
    <property type="match status" value="1"/>
</dbReference>
<dbReference type="InterPro" id="IPR032781">
    <property type="entry name" value="ABC_tran_Xtn"/>
</dbReference>
<dbReference type="SUPFAM" id="SSF52540">
    <property type="entry name" value="P-loop containing nucleoside triphosphate hydrolases"/>
    <property type="match status" value="2"/>
</dbReference>
<keyword evidence="4" id="KW-0175">Coiled coil</keyword>
<dbReference type="Pfam" id="PF12848">
    <property type="entry name" value="ABC_tran_Xtn"/>
    <property type="match status" value="1"/>
</dbReference>
<dbReference type="GO" id="GO:0016887">
    <property type="term" value="F:ATP hydrolysis activity"/>
    <property type="evidence" value="ECO:0007669"/>
    <property type="project" value="InterPro"/>
</dbReference>
<evidence type="ECO:0000256" key="2">
    <source>
        <dbReference type="ARBA" id="ARBA00022741"/>
    </source>
</evidence>
<dbReference type="PROSITE" id="PS50893">
    <property type="entry name" value="ABC_TRANSPORTER_2"/>
    <property type="match status" value="2"/>
</dbReference>
<keyword evidence="7" id="KW-1185">Reference proteome</keyword>
<proteinExistence type="predicted"/>
<reference evidence="6" key="1">
    <citation type="submission" date="2019-12" db="EMBL/GenBank/DDBJ databases">
        <title>Clostridiaceae gen. nov. sp. nov., isolated from sediment in Xinjiang, China.</title>
        <authorList>
            <person name="Zhang R."/>
        </authorList>
    </citation>
    <scope>NUCLEOTIDE SEQUENCE</scope>
    <source>
        <strain evidence="6">D2Q-11</strain>
    </source>
</reference>
<dbReference type="FunFam" id="3.40.50.300:FF:000309">
    <property type="entry name" value="ABC transporter ATP-binding protein"/>
    <property type="match status" value="1"/>
</dbReference>
<feature type="domain" description="ABC transporter" evidence="5">
    <location>
        <begin position="332"/>
        <end position="545"/>
    </location>
</feature>
<dbReference type="Pfam" id="PF00005">
    <property type="entry name" value="ABC_tran"/>
    <property type="match status" value="2"/>
</dbReference>
<name>A0A942UV66_9FIRM</name>
<accession>A0A942UV66</accession>
<dbReference type="InterPro" id="IPR017871">
    <property type="entry name" value="ABC_transporter-like_CS"/>
</dbReference>
<evidence type="ECO:0000256" key="1">
    <source>
        <dbReference type="ARBA" id="ARBA00022737"/>
    </source>
</evidence>
<dbReference type="Proteomes" id="UP000724672">
    <property type="component" value="Unassembled WGS sequence"/>
</dbReference>
<organism evidence="6 7">
    <name type="scientific">Anaeromonas frigoriresistens</name>
    <dbReference type="NCBI Taxonomy" id="2683708"/>
    <lineage>
        <taxon>Bacteria</taxon>
        <taxon>Bacillati</taxon>
        <taxon>Bacillota</taxon>
        <taxon>Tissierellia</taxon>
        <taxon>Tissierellales</taxon>
        <taxon>Thermohalobacteraceae</taxon>
        <taxon>Anaeromonas</taxon>
    </lineage>
</organism>
<dbReference type="EMBL" id="WSFT01000028">
    <property type="protein sequence ID" value="MBS4538090.1"/>
    <property type="molecule type" value="Genomic_DNA"/>
</dbReference>
<dbReference type="Gene3D" id="3.40.50.300">
    <property type="entry name" value="P-loop containing nucleotide triphosphate hydrolases"/>
    <property type="match status" value="2"/>
</dbReference>